<organism evidence="1">
    <name type="scientific">Arundo donax</name>
    <name type="common">Giant reed</name>
    <name type="synonym">Donax arundinaceus</name>
    <dbReference type="NCBI Taxonomy" id="35708"/>
    <lineage>
        <taxon>Eukaryota</taxon>
        <taxon>Viridiplantae</taxon>
        <taxon>Streptophyta</taxon>
        <taxon>Embryophyta</taxon>
        <taxon>Tracheophyta</taxon>
        <taxon>Spermatophyta</taxon>
        <taxon>Magnoliopsida</taxon>
        <taxon>Liliopsida</taxon>
        <taxon>Poales</taxon>
        <taxon>Poaceae</taxon>
        <taxon>PACMAD clade</taxon>
        <taxon>Arundinoideae</taxon>
        <taxon>Arundineae</taxon>
        <taxon>Arundo</taxon>
    </lineage>
</organism>
<evidence type="ECO:0000313" key="1">
    <source>
        <dbReference type="EMBL" id="JAD20339.1"/>
    </source>
</evidence>
<sequence length="50" mass="5415">MLSPINMGSSCCFPAKPLGMAAEVVSNPRAKKAYYTTGSNMRQTPRPIKI</sequence>
<name>A0A0A8Y3G1_ARUDO</name>
<dbReference type="AlphaFoldDB" id="A0A0A8Y3G1"/>
<protein>
    <submittedName>
        <fullName evidence="1">Uncharacterized protein</fullName>
    </submittedName>
</protein>
<accession>A0A0A8Y3G1</accession>
<reference evidence="1" key="1">
    <citation type="submission" date="2014-09" db="EMBL/GenBank/DDBJ databases">
        <authorList>
            <person name="Magalhaes I.L.F."/>
            <person name="Oliveira U."/>
            <person name="Santos F.R."/>
            <person name="Vidigal T.H.D.A."/>
            <person name="Brescovit A.D."/>
            <person name="Santos A.J."/>
        </authorList>
    </citation>
    <scope>NUCLEOTIDE SEQUENCE</scope>
    <source>
        <tissue evidence="1">Shoot tissue taken approximately 20 cm above the soil surface</tissue>
    </source>
</reference>
<reference evidence="1" key="2">
    <citation type="journal article" date="2015" name="Data Brief">
        <title>Shoot transcriptome of the giant reed, Arundo donax.</title>
        <authorList>
            <person name="Barrero R.A."/>
            <person name="Guerrero F.D."/>
            <person name="Moolhuijzen P."/>
            <person name="Goolsby J.A."/>
            <person name="Tidwell J."/>
            <person name="Bellgard S.E."/>
            <person name="Bellgard M.I."/>
        </authorList>
    </citation>
    <scope>NUCLEOTIDE SEQUENCE</scope>
    <source>
        <tissue evidence="1">Shoot tissue taken approximately 20 cm above the soil surface</tissue>
    </source>
</reference>
<proteinExistence type="predicted"/>
<dbReference type="EMBL" id="GBRH01277556">
    <property type="protein sequence ID" value="JAD20339.1"/>
    <property type="molecule type" value="Transcribed_RNA"/>
</dbReference>